<feature type="region of interest" description="Disordered" evidence="1">
    <location>
        <begin position="128"/>
        <end position="150"/>
    </location>
</feature>
<dbReference type="EMBL" id="MGFT01000003">
    <property type="protein sequence ID" value="OGM12395.1"/>
    <property type="molecule type" value="Genomic_DNA"/>
</dbReference>
<dbReference type="Proteomes" id="UP000178533">
    <property type="component" value="Unassembled WGS sequence"/>
</dbReference>
<evidence type="ECO:0000313" key="3">
    <source>
        <dbReference type="Proteomes" id="UP000178533"/>
    </source>
</evidence>
<dbReference type="STRING" id="1802481.A2W13_02005"/>
<comment type="caution">
    <text evidence="2">The sequence shown here is derived from an EMBL/GenBank/DDBJ whole genome shotgun (WGS) entry which is preliminary data.</text>
</comment>
<name>A0A1F7XDJ2_9BACT</name>
<sequence length="150" mass="16505">MKEYPLLTCTNNRKQKMKGGEMNMNKTILTLLGVALGAGVLFTATSSALAYRGDPNIQGSNYTAERHEAMTQAFNNNDYNAWKELMQGKGRVTQVINEGNFARFSEMHKLMLEGKTEEANSIRTELGLGLKNGSGQGQGQRMGYCGNTSR</sequence>
<organism evidence="2 3">
    <name type="scientific">Candidatus Woesebacteria bacterium RBG_16_36_11</name>
    <dbReference type="NCBI Taxonomy" id="1802481"/>
    <lineage>
        <taxon>Bacteria</taxon>
        <taxon>Candidatus Woeseibacteriota</taxon>
    </lineage>
</organism>
<evidence type="ECO:0000313" key="2">
    <source>
        <dbReference type="EMBL" id="OGM12395.1"/>
    </source>
</evidence>
<protein>
    <submittedName>
        <fullName evidence="2">Uncharacterized protein</fullName>
    </submittedName>
</protein>
<gene>
    <name evidence="2" type="ORF">A2W13_02005</name>
</gene>
<proteinExistence type="predicted"/>
<feature type="compositionally biased region" description="Gly residues" evidence="1">
    <location>
        <begin position="130"/>
        <end position="140"/>
    </location>
</feature>
<reference evidence="2 3" key="1">
    <citation type="journal article" date="2016" name="Nat. Commun.">
        <title>Thousands of microbial genomes shed light on interconnected biogeochemical processes in an aquifer system.</title>
        <authorList>
            <person name="Anantharaman K."/>
            <person name="Brown C.T."/>
            <person name="Hug L.A."/>
            <person name="Sharon I."/>
            <person name="Castelle C.J."/>
            <person name="Probst A.J."/>
            <person name="Thomas B.C."/>
            <person name="Singh A."/>
            <person name="Wilkins M.J."/>
            <person name="Karaoz U."/>
            <person name="Brodie E.L."/>
            <person name="Williams K.H."/>
            <person name="Hubbard S.S."/>
            <person name="Banfield J.F."/>
        </authorList>
    </citation>
    <scope>NUCLEOTIDE SEQUENCE [LARGE SCALE GENOMIC DNA]</scope>
</reference>
<accession>A0A1F7XDJ2</accession>
<evidence type="ECO:0000256" key="1">
    <source>
        <dbReference type="SAM" id="MobiDB-lite"/>
    </source>
</evidence>
<dbReference type="AlphaFoldDB" id="A0A1F7XDJ2"/>